<protein>
    <submittedName>
        <fullName evidence="6">2-oxoglutarate ferredoxin oxidoreductase subunit delta</fullName>
    </submittedName>
    <submittedName>
        <fullName evidence="7">4Fe-4S dicluster domain-containing protein</fullName>
    </submittedName>
</protein>
<keyword evidence="2" id="KW-0479">Metal-binding</keyword>
<dbReference type="Proteomes" id="UP000199322">
    <property type="component" value="Unassembled WGS sequence"/>
</dbReference>
<dbReference type="Pfam" id="PF12838">
    <property type="entry name" value="Fer4_7"/>
    <property type="match status" value="1"/>
</dbReference>
<evidence type="ECO:0000256" key="2">
    <source>
        <dbReference type="ARBA" id="ARBA00022723"/>
    </source>
</evidence>
<dbReference type="PROSITE" id="PS00198">
    <property type="entry name" value="4FE4S_FER_1"/>
    <property type="match status" value="2"/>
</dbReference>
<dbReference type="PANTHER" id="PTHR43687">
    <property type="entry name" value="ADENYLYLSULFATE REDUCTASE, BETA SUBUNIT"/>
    <property type="match status" value="1"/>
</dbReference>
<dbReference type="RefSeq" id="WP_091401859.1">
    <property type="nucleotide sequence ID" value="NZ_FMYV01000001.1"/>
</dbReference>
<evidence type="ECO:0000313" key="7">
    <source>
        <dbReference type="EMBL" id="TGG88976.1"/>
    </source>
</evidence>
<dbReference type="GO" id="GO:0051539">
    <property type="term" value="F:4 iron, 4 sulfur cluster binding"/>
    <property type="evidence" value="ECO:0007669"/>
    <property type="project" value="UniProtKB-KW"/>
</dbReference>
<keyword evidence="1" id="KW-0004">4Fe-4S</keyword>
<dbReference type="Proteomes" id="UP000297288">
    <property type="component" value="Unassembled WGS sequence"/>
</dbReference>
<evidence type="ECO:0000256" key="3">
    <source>
        <dbReference type="ARBA" id="ARBA00023004"/>
    </source>
</evidence>
<dbReference type="STRING" id="28234.SAMN04488588_0122"/>
<keyword evidence="4" id="KW-0411">Iron-sulfur</keyword>
<dbReference type="OrthoDB" id="9804603at2"/>
<name>A0A1G6HVI3_9BACT</name>
<gene>
    <name evidence="7" type="ORF">E4650_01910</name>
    <name evidence="6" type="ORF">SAMN04488588_0122</name>
</gene>
<keyword evidence="8" id="KW-1185">Reference proteome</keyword>
<reference evidence="7 9" key="2">
    <citation type="submission" date="2019-04" db="EMBL/GenBank/DDBJ databases">
        <title>Draft genome sequence data and analysis of a Fermenting Bacterium, Geotoga petraea strain HO-Geo1, isolated from heavy-oil petroleum reservoir in Russia.</title>
        <authorList>
            <person name="Grouzdev D.S."/>
            <person name="Semenova E.M."/>
            <person name="Sokolova D.S."/>
            <person name="Tourova T.P."/>
            <person name="Poltaraus A.B."/>
            <person name="Nazina T.N."/>
        </authorList>
    </citation>
    <scope>NUCLEOTIDE SEQUENCE [LARGE SCALE GENOMIC DNA]</scope>
    <source>
        <strain evidence="7 9">HO-Geo1</strain>
    </source>
</reference>
<dbReference type="EMBL" id="FMYV01000001">
    <property type="protein sequence ID" value="SDB97845.1"/>
    <property type="molecule type" value="Genomic_DNA"/>
</dbReference>
<dbReference type="EMBL" id="SRME01000001">
    <property type="protein sequence ID" value="TGG88976.1"/>
    <property type="molecule type" value="Genomic_DNA"/>
</dbReference>
<dbReference type="SUPFAM" id="SSF54862">
    <property type="entry name" value="4Fe-4S ferredoxins"/>
    <property type="match status" value="1"/>
</dbReference>
<evidence type="ECO:0000259" key="5">
    <source>
        <dbReference type="PROSITE" id="PS51379"/>
    </source>
</evidence>
<evidence type="ECO:0000256" key="1">
    <source>
        <dbReference type="ARBA" id="ARBA00022485"/>
    </source>
</evidence>
<organism evidence="6 8">
    <name type="scientific">Geotoga petraea</name>
    <dbReference type="NCBI Taxonomy" id="28234"/>
    <lineage>
        <taxon>Bacteria</taxon>
        <taxon>Thermotogati</taxon>
        <taxon>Thermotogota</taxon>
        <taxon>Thermotogae</taxon>
        <taxon>Petrotogales</taxon>
        <taxon>Petrotogaceae</taxon>
        <taxon>Geotoga</taxon>
    </lineage>
</organism>
<dbReference type="InterPro" id="IPR017900">
    <property type="entry name" value="4Fe4S_Fe_S_CS"/>
</dbReference>
<dbReference type="PROSITE" id="PS51379">
    <property type="entry name" value="4FE4S_FER_2"/>
    <property type="match status" value="2"/>
</dbReference>
<sequence>MEHKFLVEVDQERCKGCSLCIDACPTNVLGFSKGFNAKGYHPAEVQALDDCIGCGFCYQMCPDVCIEVKALAKQ</sequence>
<feature type="domain" description="4Fe-4S ferredoxin-type" evidence="5">
    <location>
        <begin position="5"/>
        <end position="34"/>
    </location>
</feature>
<evidence type="ECO:0000313" key="8">
    <source>
        <dbReference type="Proteomes" id="UP000199322"/>
    </source>
</evidence>
<dbReference type="InterPro" id="IPR050572">
    <property type="entry name" value="Fe-S_Ferredoxin"/>
</dbReference>
<dbReference type="GO" id="GO:0046872">
    <property type="term" value="F:metal ion binding"/>
    <property type="evidence" value="ECO:0007669"/>
    <property type="project" value="UniProtKB-KW"/>
</dbReference>
<feature type="domain" description="4Fe-4S ferredoxin-type" evidence="5">
    <location>
        <begin position="41"/>
        <end position="71"/>
    </location>
</feature>
<accession>A0A1G6HVI3</accession>
<dbReference type="Gene3D" id="3.30.70.20">
    <property type="match status" value="1"/>
</dbReference>
<keyword evidence="3" id="KW-0408">Iron</keyword>
<dbReference type="InterPro" id="IPR017896">
    <property type="entry name" value="4Fe4S_Fe-S-bd"/>
</dbReference>
<evidence type="ECO:0000313" key="9">
    <source>
        <dbReference type="Proteomes" id="UP000297288"/>
    </source>
</evidence>
<dbReference type="AlphaFoldDB" id="A0A1G6HVI3"/>
<reference evidence="6 8" key="1">
    <citation type="submission" date="2016-10" db="EMBL/GenBank/DDBJ databases">
        <authorList>
            <person name="de Groot N.N."/>
        </authorList>
    </citation>
    <scope>NUCLEOTIDE SEQUENCE [LARGE SCALE GENOMIC DNA]</scope>
    <source>
        <strain evidence="6 8">WG14</strain>
    </source>
</reference>
<evidence type="ECO:0000313" key="6">
    <source>
        <dbReference type="EMBL" id="SDB97845.1"/>
    </source>
</evidence>
<dbReference type="PANTHER" id="PTHR43687:SF1">
    <property type="entry name" value="FERREDOXIN III"/>
    <property type="match status" value="1"/>
</dbReference>
<evidence type="ECO:0000256" key="4">
    <source>
        <dbReference type="ARBA" id="ARBA00023014"/>
    </source>
</evidence>
<proteinExistence type="predicted"/>